<evidence type="ECO:0000256" key="1">
    <source>
        <dbReference type="SAM" id="MobiDB-lite"/>
    </source>
</evidence>
<dbReference type="SUPFAM" id="SSF54593">
    <property type="entry name" value="Glyoxalase/Bleomycin resistance protein/Dihydroxybiphenyl dioxygenase"/>
    <property type="match status" value="1"/>
</dbReference>
<protein>
    <submittedName>
        <fullName evidence="3">VOC family protein</fullName>
    </submittedName>
</protein>
<feature type="compositionally biased region" description="Polar residues" evidence="1">
    <location>
        <begin position="127"/>
        <end position="138"/>
    </location>
</feature>
<dbReference type="Pfam" id="PF00903">
    <property type="entry name" value="Glyoxalase"/>
    <property type="match status" value="1"/>
</dbReference>
<dbReference type="PANTHER" id="PTHR36437">
    <property type="entry name" value="GLYOXALASE/BLEOMYCIN RESISTANCE PROTEIN/DIOXYGENASE"/>
    <property type="match status" value="1"/>
</dbReference>
<dbReference type="RefSeq" id="WP_345418711.1">
    <property type="nucleotide sequence ID" value="NZ_BAABHO010000032.1"/>
</dbReference>
<organism evidence="3 4">
    <name type="scientific">Actinomycetospora chlora</name>
    <dbReference type="NCBI Taxonomy" id="663608"/>
    <lineage>
        <taxon>Bacteria</taxon>
        <taxon>Bacillati</taxon>
        <taxon>Actinomycetota</taxon>
        <taxon>Actinomycetes</taxon>
        <taxon>Pseudonocardiales</taxon>
        <taxon>Pseudonocardiaceae</taxon>
        <taxon>Actinomycetospora</taxon>
    </lineage>
</organism>
<feature type="domain" description="VOC" evidence="2">
    <location>
        <begin position="3"/>
        <end position="136"/>
    </location>
</feature>
<dbReference type="EMBL" id="BAABHO010000032">
    <property type="protein sequence ID" value="GAA4798273.1"/>
    <property type="molecule type" value="Genomic_DNA"/>
</dbReference>
<dbReference type="Proteomes" id="UP001500928">
    <property type="component" value="Unassembled WGS sequence"/>
</dbReference>
<keyword evidence="4" id="KW-1185">Reference proteome</keyword>
<dbReference type="Gene3D" id="3.10.180.10">
    <property type="entry name" value="2,3-Dihydroxybiphenyl 1,2-Dioxygenase, domain 1"/>
    <property type="match status" value="1"/>
</dbReference>
<name>A0ABP9BRN6_9PSEU</name>
<dbReference type="InterPro" id="IPR004360">
    <property type="entry name" value="Glyas_Fos-R_dOase_dom"/>
</dbReference>
<evidence type="ECO:0000259" key="2">
    <source>
        <dbReference type="PROSITE" id="PS51819"/>
    </source>
</evidence>
<sequence length="147" mass="15994">MIDVHRVNVWVHDQQAALEFWTAAVGFELRADATFPELGGFRWLTVGPPGGRGPELVLMAIPEPPVVTRAQSDLIREVTAQGLAGAVYLATDDVRRDHALLAARGVEFTEEPEARPYGLDAGFRDPSGNQIRLTQTPTQTPPDGAPR</sequence>
<comment type="caution">
    <text evidence="3">The sequence shown here is derived from an EMBL/GenBank/DDBJ whole genome shotgun (WGS) entry which is preliminary data.</text>
</comment>
<evidence type="ECO:0000313" key="3">
    <source>
        <dbReference type="EMBL" id="GAA4798273.1"/>
    </source>
</evidence>
<reference evidence="4" key="1">
    <citation type="journal article" date="2019" name="Int. J. Syst. Evol. Microbiol.">
        <title>The Global Catalogue of Microorganisms (GCM) 10K type strain sequencing project: providing services to taxonomists for standard genome sequencing and annotation.</title>
        <authorList>
            <consortium name="The Broad Institute Genomics Platform"/>
            <consortium name="The Broad Institute Genome Sequencing Center for Infectious Disease"/>
            <person name="Wu L."/>
            <person name="Ma J."/>
        </authorList>
    </citation>
    <scope>NUCLEOTIDE SEQUENCE [LARGE SCALE GENOMIC DNA]</scope>
    <source>
        <strain evidence="4">JCM 17979</strain>
    </source>
</reference>
<accession>A0ABP9BRN6</accession>
<dbReference type="InterPro" id="IPR037523">
    <property type="entry name" value="VOC_core"/>
</dbReference>
<dbReference type="PANTHER" id="PTHR36437:SF2">
    <property type="entry name" value="GLYOXALASE_BLEOMYCIN RESISTANCE PROTEIN_DIOXYGENASE"/>
    <property type="match status" value="1"/>
</dbReference>
<evidence type="ECO:0000313" key="4">
    <source>
        <dbReference type="Proteomes" id="UP001500928"/>
    </source>
</evidence>
<proteinExistence type="predicted"/>
<dbReference type="InterPro" id="IPR029068">
    <property type="entry name" value="Glyas_Bleomycin-R_OHBP_Dase"/>
</dbReference>
<gene>
    <name evidence="3" type="ORF">GCM10023200_38370</name>
</gene>
<feature type="region of interest" description="Disordered" evidence="1">
    <location>
        <begin position="111"/>
        <end position="147"/>
    </location>
</feature>
<dbReference type="PROSITE" id="PS51819">
    <property type="entry name" value="VOC"/>
    <property type="match status" value="1"/>
</dbReference>